<dbReference type="Proteomes" id="UP001597344">
    <property type="component" value="Unassembled WGS sequence"/>
</dbReference>
<evidence type="ECO:0000256" key="2">
    <source>
        <dbReference type="ARBA" id="ARBA00007317"/>
    </source>
</evidence>
<evidence type="ECO:0000256" key="4">
    <source>
        <dbReference type="ARBA" id="ARBA00022679"/>
    </source>
</evidence>
<evidence type="ECO:0000259" key="9">
    <source>
        <dbReference type="PROSITE" id="PS51826"/>
    </source>
</evidence>
<dbReference type="InterPro" id="IPR004167">
    <property type="entry name" value="PSBD"/>
</dbReference>
<dbReference type="InterPro" id="IPR011053">
    <property type="entry name" value="Single_hybrid_motif"/>
</dbReference>
<dbReference type="RefSeq" id="WP_378318646.1">
    <property type="nucleotide sequence ID" value="NZ_JBHUHY010000002.1"/>
</dbReference>
<dbReference type="SUPFAM" id="SSF47005">
    <property type="entry name" value="Peripheral subunit-binding domain of 2-oxo acid dehydrogenase complex"/>
    <property type="match status" value="1"/>
</dbReference>
<dbReference type="Pfam" id="PF00364">
    <property type="entry name" value="Biotin_lipoyl"/>
    <property type="match status" value="1"/>
</dbReference>
<evidence type="ECO:0000256" key="7">
    <source>
        <dbReference type="RuleBase" id="RU003423"/>
    </source>
</evidence>
<protein>
    <recommendedName>
        <fullName evidence="7">Dihydrolipoamide acetyltransferase component of pyruvate dehydrogenase complex</fullName>
        <ecNumber evidence="7">2.3.1.-</ecNumber>
    </recommendedName>
</protein>
<evidence type="ECO:0000256" key="1">
    <source>
        <dbReference type="ARBA" id="ARBA00001938"/>
    </source>
</evidence>
<dbReference type="Pfam" id="PF00198">
    <property type="entry name" value="2-oxoacid_dh"/>
    <property type="match status" value="1"/>
</dbReference>
<comment type="cofactor">
    <cofactor evidence="1 7">
        <name>(R)-lipoate</name>
        <dbReference type="ChEBI" id="CHEBI:83088"/>
    </cofactor>
</comment>
<comment type="caution">
    <text evidence="10">The sequence shown here is derived from an EMBL/GenBank/DDBJ whole genome shotgun (WGS) entry which is preliminary data.</text>
</comment>
<evidence type="ECO:0000259" key="8">
    <source>
        <dbReference type="PROSITE" id="PS50968"/>
    </source>
</evidence>
<comment type="similarity">
    <text evidence="2 7">Belongs to the 2-oxoacid dehydrogenase family.</text>
</comment>
<dbReference type="SUPFAM" id="SSF51230">
    <property type="entry name" value="Single hybrid motif"/>
    <property type="match status" value="1"/>
</dbReference>
<dbReference type="GO" id="GO:0016746">
    <property type="term" value="F:acyltransferase activity"/>
    <property type="evidence" value="ECO:0007669"/>
    <property type="project" value="UniProtKB-KW"/>
</dbReference>
<organism evidence="10 11">
    <name type="scientific">Aquimarina celericrescens</name>
    <dbReference type="NCBI Taxonomy" id="1964542"/>
    <lineage>
        <taxon>Bacteria</taxon>
        <taxon>Pseudomonadati</taxon>
        <taxon>Bacteroidota</taxon>
        <taxon>Flavobacteriia</taxon>
        <taxon>Flavobacteriales</taxon>
        <taxon>Flavobacteriaceae</taxon>
        <taxon>Aquimarina</taxon>
    </lineage>
</organism>
<evidence type="ECO:0000256" key="5">
    <source>
        <dbReference type="ARBA" id="ARBA00022823"/>
    </source>
</evidence>
<dbReference type="InterPro" id="IPR023213">
    <property type="entry name" value="CAT-like_dom_sf"/>
</dbReference>
<dbReference type="PANTHER" id="PTHR43178:SF5">
    <property type="entry name" value="LIPOAMIDE ACYLTRANSFERASE COMPONENT OF BRANCHED-CHAIN ALPHA-KETO ACID DEHYDROGENASE COMPLEX, MITOCHONDRIAL"/>
    <property type="match status" value="1"/>
</dbReference>
<sequence length="375" mass="41526">MIEFKMPSLGADMEDGTLIEWRVSSGDVVKRGDIIAEVDTQKGLIEIEVFEEGTIDRLIIKEGMKVPVGTIIATIIPLEEKVPVKKEALKKSLIRSPDRIKISPLARKIAKEKEIDFSIIQGTGPEGSITKKDIELAGKKKIEPQVEILEDKRDIDIQGVRAAIASAMSRSNKEIPHFYLETRINMSKAMNWLKETNKQLPLRDRLLSVVVIIKAMAKAIKEVPEVNAYWEDSLQLKEAINIGFAVSLRKGGVVIPAILDADKKSLPELMKLLNDLIPRARALKLRSSELSESTITLTNIGEGNVDKVFGVIYPPQVAIVGFGSVTDEVWVENNTISICPVLHATLAADHRAIDGYLGGRFLNVLKKNLQQPETL</sequence>
<dbReference type="EC" id="2.3.1.-" evidence="7"/>
<dbReference type="InterPro" id="IPR050743">
    <property type="entry name" value="2-oxoacid_DH_E2_comp"/>
</dbReference>
<name>A0ABW5ARR5_9FLAO</name>
<reference evidence="11" key="1">
    <citation type="journal article" date="2019" name="Int. J. Syst. Evol. Microbiol.">
        <title>The Global Catalogue of Microorganisms (GCM) 10K type strain sequencing project: providing services to taxonomists for standard genome sequencing and annotation.</title>
        <authorList>
            <consortium name="The Broad Institute Genomics Platform"/>
            <consortium name="The Broad Institute Genome Sequencing Center for Infectious Disease"/>
            <person name="Wu L."/>
            <person name="Ma J."/>
        </authorList>
    </citation>
    <scope>NUCLEOTIDE SEQUENCE [LARGE SCALE GENOMIC DNA]</scope>
    <source>
        <strain evidence="11">DT92</strain>
    </source>
</reference>
<keyword evidence="11" id="KW-1185">Reference proteome</keyword>
<dbReference type="PROSITE" id="PS51826">
    <property type="entry name" value="PSBD"/>
    <property type="match status" value="1"/>
</dbReference>
<proteinExistence type="inferred from homology"/>
<dbReference type="InterPro" id="IPR000089">
    <property type="entry name" value="Biotin_lipoyl"/>
</dbReference>
<dbReference type="CDD" id="cd06849">
    <property type="entry name" value="lipoyl_domain"/>
    <property type="match status" value="1"/>
</dbReference>
<dbReference type="PROSITE" id="PS50968">
    <property type="entry name" value="BIOTINYL_LIPOYL"/>
    <property type="match status" value="1"/>
</dbReference>
<evidence type="ECO:0000313" key="11">
    <source>
        <dbReference type="Proteomes" id="UP001597344"/>
    </source>
</evidence>
<accession>A0ABW5ARR5</accession>
<feature type="domain" description="Lipoyl-binding" evidence="8">
    <location>
        <begin position="1"/>
        <end position="76"/>
    </location>
</feature>
<dbReference type="EMBL" id="JBHUHY010000002">
    <property type="protein sequence ID" value="MFD2185673.1"/>
    <property type="molecule type" value="Genomic_DNA"/>
</dbReference>
<evidence type="ECO:0000313" key="10">
    <source>
        <dbReference type="EMBL" id="MFD2185673.1"/>
    </source>
</evidence>
<comment type="subunit">
    <text evidence="3">Forms a 24-polypeptide structural core with octahedral symmetry.</text>
</comment>
<dbReference type="Gene3D" id="4.10.320.10">
    <property type="entry name" value="E3-binding domain"/>
    <property type="match status" value="1"/>
</dbReference>
<dbReference type="Pfam" id="PF02817">
    <property type="entry name" value="E3_binding"/>
    <property type="match status" value="1"/>
</dbReference>
<dbReference type="SUPFAM" id="SSF52777">
    <property type="entry name" value="CoA-dependent acyltransferases"/>
    <property type="match status" value="1"/>
</dbReference>
<keyword evidence="5 7" id="KW-0450">Lipoyl</keyword>
<evidence type="ECO:0000256" key="3">
    <source>
        <dbReference type="ARBA" id="ARBA00011484"/>
    </source>
</evidence>
<gene>
    <name evidence="10" type="ORF">ACFSJT_02650</name>
</gene>
<dbReference type="Gene3D" id="2.40.50.100">
    <property type="match status" value="1"/>
</dbReference>
<dbReference type="PANTHER" id="PTHR43178">
    <property type="entry name" value="DIHYDROLIPOAMIDE ACETYLTRANSFERASE COMPONENT OF PYRUVATE DEHYDROGENASE COMPLEX"/>
    <property type="match status" value="1"/>
</dbReference>
<keyword evidence="6 7" id="KW-0012">Acyltransferase</keyword>
<dbReference type="InterPro" id="IPR001078">
    <property type="entry name" value="2-oxoacid_DH_actylTfrase"/>
</dbReference>
<dbReference type="InterPro" id="IPR036625">
    <property type="entry name" value="E3-bd_dom_sf"/>
</dbReference>
<evidence type="ECO:0000256" key="6">
    <source>
        <dbReference type="ARBA" id="ARBA00023315"/>
    </source>
</evidence>
<feature type="domain" description="Peripheral subunit-binding (PSBD)" evidence="9">
    <location>
        <begin position="101"/>
        <end position="138"/>
    </location>
</feature>
<keyword evidence="4 7" id="KW-0808">Transferase</keyword>
<dbReference type="Gene3D" id="3.30.559.10">
    <property type="entry name" value="Chloramphenicol acetyltransferase-like domain"/>
    <property type="match status" value="1"/>
</dbReference>